<evidence type="ECO:0000259" key="9">
    <source>
        <dbReference type="Pfam" id="PF01578"/>
    </source>
</evidence>
<keyword evidence="6 8" id="KW-1133">Transmembrane helix</keyword>
<evidence type="ECO:0000256" key="3">
    <source>
        <dbReference type="ARBA" id="ARBA00016463"/>
    </source>
</evidence>
<dbReference type="PANTHER" id="PTHR30071:SF1">
    <property type="entry name" value="CYTOCHROME B_B6 PROTEIN-RELATED"/>
    <property type="match status" value="1"/>
</dbReference>
<name>A0A918CJ15_9DEIO</name>
<evidence type="ECO:0000313" key="11">
    <source>
        <dbReference type="Proteomes" id="UP000603865"/>
    </source>
</evidence>
<keyword evidence="7 8" id="KW-0472">Membrane</keyword>
<keyword evidence="11" id="KW-1185">Reference proteome</keyword>
<dbReference type="InterPro" id="IPR003557">
    <property type="entry name" value="Cyt_c_biogenesis_CcmC"/>
</dbReference>
<keyword evidence="4 8" id="KW-0812">Transmembrane</keyword>
<reference evidence="10" key="2">
    <citation type="submission" date="2020-09" db="EMBL/GenBank/DDBJ databases">
        <authorList>
            <person name="Sun Q."/>
            <person name="Ohkuma M."/>
        </authorList>
    </citation>
    <scope>NUCLEOTIDE SEQUENCE</scope>
    <source>
        <strain evidence="10">JCM 31311</strain>
    </source>
</reference>
<feature type="transmembrane region" description="Helical" evidence="8">
    <location>
        <begin position="124"/>
        <end position="142"/>
    </location>
</feature>
<gene>
    <name evidence="10" type="ORF">GCM10008957_41400</name>
</gene>
<reference evidence="10" key="1">
    <citation type="journal article" date="2014" name="Int. J. Syst. Evol. Microbiol.">
        <title>Complete genome sequence of Corynebacterium casei LMG S-19264T (=DSM 44701T), isolated from a smear-ripened cheese.</title>
        <authorList>
            <consortium name="US DOE Joint Genome Institute (JGI-PGF)"/>
            <person name="Walter F."/>
            <person name="Albersmeier A."/>
            <person name="Kalinowski J."/>
            <person name="Ruckert C."/>
        </authorList>
    </citation>
    <scope>NUCLEOTIDE SEQUENCE</scope>
    <source>
        <strain evidence="10">JCM 31311</strain>
    </source>
</reference>
<feature type="transmembrane region" description="Helical" evidence="8">
    <location>
        <begin position="59"/>
        <end position="80"/>
    </location>
</feature>
<accession>A0A918CJ15</accession>
<evidence type="ECO:0000256" key="7">
    <source>
        <dbReference type="ARBA" id="ARBA00023136"/>
    </source>
</evidence>
<dbReference type="GO" id="GO:0005886">
    <property type="term" value="C:plasma membrane"/>
    <property type="evidence" value="ECO:0007669"/>
    <property type="project" value="TreeGrafter"/>
</dbReference>
<evidence type="ECO:0000256" key="6">
    <source>
        <dbReference type="ARBA" id="ARBA00022989"/>
    </source>
</evidence>
<dbReference type="InterPro" id="IPR045062">
    <property type="entry name" value="Cyt_c_biogenesis_CcsA/CcmC"/>
</dbReference>
<dbReference type="PANTHER" id="PTHR30071">
    <property type="entry name" value="HEME EXPORTER PROTEIN C"/>
    <property type="match status" value="1"/>
</dbReference>
<dbReference type="GO" id="GO:0015232">
    <property type="term" value="F:heme transmembrane transporter activity"/>
    <property type="evidence" value="ECO:0007669"/>
    <property type="project" value="InterPro"/>
</dbReference>
<dbReference type="AlphaFoldDB" id="A0A918CJ15"/>
<dbReference type="Pfam" id="PF01578">
    <property type="entry name" value="Cytochrom_C_asm"/>
    <property type="match status" value="1"/>
</dbReference>
<protein>
    <recommendedName>
        <fullName evidence="3">Heme exporter protein C</fullName>
    </recommendedName>
</protein>
<evidence type="ECO:0000256" key="5">
    <source>
        <dbReference type="ARBA" id="ARBA00022748"/>
    </source>
</evidence>
<feature type="transmembrane region" description="Helical" evidence="8">
    <location>
        <begin position="92"/>
        <end position="112"/>
    </location>
</feature>
<evidence type="ECO:0000313" key="10">
    <source>
        <dbReference type="EMBL" id="GGR25459.1"/>
    </source>
</evidence>
<comment type="similarity">
    <text evidence="2">Belongs to the CcmC/CycZ/HelC family.</text>
</comment>
<comment type="caution">
    <text evidence="10">The sequence shown here is derived from an EMBL/GenBank/DDBJ whole genome shotgun (WGS) entry which is preliminary data.</text>
</comment>
<feature type="transmembrane region" description="Helical" evidence="8">
    <location>
        <begin position="21"/>
        <end position="39"/>
    </location>
</feature>
<evidence type="ECO:0000256" key="1">
    <source>
        <dbReference type="ARBA" id="ARBA00004141"/>
    </source>
</evidence>
<dbReference type="InterPro" id="IPR002541">
    <property type="entry name" value="Cyt_c_assembly"/>
</dbReference>
<dbReference type="EMBL" id="BMQL01000035">
    <property type="protein sequence ID" value="GGR25459.1"/>
    <property type="molecule type" value="Genomic_DNA"/>
</dbReference>
<dbReference type="Proteomes" id="UP000603865">
    <property type="component" value="Unassembled WGS sequence"/>
</dbReference>
<evidence type="ECO:0000256" key="4">
    <source>
        <dbReference type="ARBA" id="ARBA00022692"/>
    </source>
</evidence>
<feature type="transmembrane region" description="Helical" evidence="8">
    <location>
        <begin position="154"/>
        <end position="174"/>
    </location>
</feature>
<dbReference type="PRINTS" id="PR01386">
    <property type="entry name" value="CCMCBIOGNSIS"/>
</dbReference>
<feature type="transmembrane region" description="Helical" evidence="8">
    <location>
        <begin position="194"/>
        <end position="218"/>
    </location>
</feature>
<evidence type="ECO:0000256" key="2">
    <source>
        <dbReference type="ARBA" id="ARBA00005840"/>
    </source>
</evidence>
<dbReference type="GO" id="GO:0017004">
    <property type="term" value="P:cytochrome complex assembly"/>
    <property type="evidence" value="ECO:0007669"/>
    <property type="project" value="UniProtKB-KW"/>
</dbReference>
<sequence>MAMMQAQAKLNVPAARDRLTPALGILTLVLMLAGLYIGLSSPPDVNQGTLVRLLFIHVPAAWLSYLAYGGTGLFGLLYLITRQRRFDRLSLSSAEMGLMFTVATIIVGMLWAKPTWGAYWVWEPRLTTTALSLVIYGGYLLVRSLIEEPERRARVAAVIGVVGTLYVPVNYMAVEWWRGIHQTQTLKLLGNIGFAASPAYGIALTVMTLAFTVLYFYLLRVRGKIALMQELREEREFGMDIPTAQGSQQEGVQRG</sequence>
<proteinExistence type="inferred from homology"/>
<evidence type="ECO:0000256" key="8">
    <source>
        <dbReference type="SAM" id="Phobius"/>
    </source>
</evidence>
<dbReference type="GO" id="GO:0020037">
    <property type="term" value="F:heme binding"/>
    <property type="evidence" value="ECO:0007669"/>
    <property type="project" value="InterPro"/>
</dbReference>
<comment type="subcellular location">
    <subcellularLocation>
        <location evidence="1">Membrane</location>
        <topology evidence="1">Multi-pass membrane protein</topology>
    </subcellularLocation>
</comment>
<feature type="domain" description="Cytochrome c assembly protein" evidence="9">
    <location>
        <begin position="25"/>
        <end position="181"/>
    </location>
</feature>
<organism evidence="10 11">
    <name type="scientific">Deinococcus ruber</name>
    <dbReference type="NCBI Taxonomy" id="1848197"/>
    <lineage>
        <taxon>Bacteria</taxon>
        <taxon>Thermotogati</taxon>
        <taxon>Deinococcota</taxon>
        <taxon>Deinococci</taxon>
        <taxon>Deinococcales</taxon>
        <taxon>Deinococcaceae</taxon>
        <taxon>Deinococcus</taxon>
    </lineage>
</organism>
<keyword evidence="5" id="KW-0201">Cytochrome c-type biogenesis</keyword>